<dbReference type="PANTHER" id="PTHR30570:SF1">
    <property type="entry name" value="PHOSPHATE-BINDING PROTEIN PSTS"/>
    <property type="match status" value="1"/>
</dbReference>
<dbReference type="InterPro" id="IPR024370">
    <property type="entry name" value="PBP_domain"/>
</dbReference>
<protein>
    <submittedName>
        <fullName evidence="4">Phosphate-binding protein PstS</fullName>
    </submittedName>
</protein>
<dbReference type="InterPro" id="IPR050811">
    <property type="entry name" value="Phosphate_ABC_transporter"/>
</dbReference>
<dbReference type="FunFam" id="3.40.190.10:FF:000204">
    <property type="entry name" value="Phosphate ABC transporter substrate-binding protein"/>
    <property type="match status" value="1"/>
</dbReference>
<dbReference type="NCBIfam" id="TIGR02136">
    <property type="entry name" value="ptsS_2"/>
    <property type="match status" value="1"/>
</dbReference>
<dbReference type="InterPro" id="IPR011862">
    <property type="entry name" value="Phos-bd"/>
</dbReference>
<dbReference type="Gene3D" id="3.40.190.10">
    <property type="entry name" value="Periplasmic binding protein-like II"/>
    <property type="match status" value="2"/>
</dbReference>
<accession>A0A644TSH2</accession>
<dbReference type="PANTHER" id="PTHR30570">
    <property type="entry name" value="PERIPLASMIC PHOSPHATE BINDING COMPONENT OF PHOSPHATE ABC TRANSPORTER"/>
    <property type="match status" value="1"/>
</dbReference>
<evidence type="ECO:0000256" key="1">
    <source>
        <dbReference type="ARBA" id="ARBA00022448"/>
    </source>
</evidence>
<dbReference type="EMBL" id="VSSQ01000050">
    <property type="protein sequence ID" value="MPL69938.1"/>
    <property type="molecule type" value="Genomic_DNA"/>
</dbReference>
<gene>
    <name evidence="4" type="primary">pstS_2</name>
    <name evidence="4" type="ORF">SDC9_15689</name>
</gene>
<dbReference type="AlphaFoldDB" id="A0A644TSH2"/>
<name>A0A644TSH2_9ZZZZ</name>
<dbReference type="SUPFAM" id="SSF53850">
    <property type="entry name" value="Periplasmic binding protein-like II"/>
    <property type="match status" value="1"/>
</dbReference>
<evidence type="ECO:0000256" key="2">
    <source>
        <dbReference type="ARBA" id="ARBA00022729"/>
    </source>
</evidence>
<reference evidence="4" key="1">
    <citation type="submission" date="2019-08" db="EMBL/GenBank/DDBJ databases">
        <authorList>
            <person name="Kucharzyk K."/>
            <person name="Murdoch R.W."/>
            <person name="Higgins S."/>
            <person name="Loffler F."/>
        </authorList>
    </citation>
    <scope>NUCLEOTIDE SEQUENCE</scope>
</reference>
<sequence>MKSLRKIALAIALSMAFTPMINAQKIKGSDTVLPLSQKEAEAYGKKGGKVTVTGGGSGVGIAALIDGTTEIAQASRKMKFGERQKLQSAGKQAKEVVIAYDALAVVVNPNNKVSQLTRQQLEDIFTGKITNWKQVGGDDMKIVVYSRETSSGTYEFFKEHVLKNKNYMSSVLSMPATGAIIQSIKQTKGAIGYVGLAYLNKEVKALKVSFNGKNFVAPSVATAKNKTYPVVRPLFYYYEVKNAKKVKPYIDFVLSSEGQAIVDKVGYISVK</sequence>
<proteinExistence type="predicted"/>
<evidence type="ECO:0000313" key="4">
    <source>
        <dbReference type="EMBL" id="MPL69938.1"/>
    </source>
</evidence>
<feature type="domain" description="PBP" evidence="3">
    <location>
        <begin position="25"/>
        <end position="257"/>
    </location>
</feature>
<dbReference type="CDD" id="cd13566">
    <property type="entry name" value="PBP2_phosphate"/>
    <property type="match status" value="1"/>
</dbReference>
<dbReference type="Pfam" id="PF12849">
    <property type="entry name" value="PBP_like_2"/>
    <property type="match status" value="1"/>
</dbReference>
<keyword evidence="2" id="KW-0732">Signal</keyword>
<organism evidence="4">
    <name type="scientific">bioreactor metagenome</name>
    <dbReference type="NCBI Taxonomy" id="1076179"/>
    <lineage>
        <taxon>unclassified sequences</taxon>
        <taxon>metagenomes</taxon>
        <taxon>ecological metagenomes</taxon>
    </lineage>
</organism>
<evidence type="ECO:0000259" key="3">
    <source>
        <dbReference type="Pfam" id="PF12849"/>
    </source>
</evidence>
<keyword evidence="1" id="KW-0813">Transport</keyword>
<dbReference type="GO" id="GO:0042301">
    <property type="term" value="F:phosphate ion binding"/>
    <property type="evidence" value="ECO:0007669"/>
    <property type="project" value="InterPro"/>
</dbReference>
<comment type="caution">
    <text evidence="4">The sequence shown here is derived from an EMBL/GenBank/DDBJ whole genome shotgun (WGS) entry which is preliminary data.</text>
</comment>